<evidence type="ECO:0000256" key="9">
    <source>
        <dbReference type="PROSITE-ProRule" id="PRU00723"/>
    </source>
</evidence>
<dbReference type="InterPro" id="IPR040366">
    <property type="entry name" value="Nab2/ZC3H14"/>
</dbReference>
<gene>
    <name evidence="13" type="primary">AUGUSTUS-3.0.2_07276</name>
    <name evidence="13" type="ORF">TcasGA2_TC007276</name>
</gene>
<evidence type="ECO:0000256" key="3">
    <source>
        <dbReference type="ARBA" id="ARBA00015071"/>
    </source>
</evidence>
<evidence type="ECO:0000256" key="1">
    <source>
        <dbReference type="ARBA" id="ARBA00004123"/>
    </source>
</evidence>
<dbReference type="OMA" id="FCEYYHP"/>
<dbReference type="HOGENOM" id="CLU_022605_0_0_1"/>
<dbReference type="SMART" id="SM00356">
    <property type="entry name" value="ZnF_C3H1"/>
    <property type="match status" value="3"/>
</dbReference>
<organism evidence="13 14">
    <name type="scientific">Tribolium castaneum</name>
    <name type="common">Red flour beetle</name>
    <dbReference type="NCBI Taxonomy" id="7070"/>
    <lineage>
        <taxon>Eukaryota</taxon>
        <taxon>Metazoa</taxon>
        <taxon>Ecdysozoa</taxon>
        <taxon>Arthropoda</taxon>
        <taxon>Hexapoda</taxon>
        <taxon>Insecta</taxon>
        <taxon>Pterygota</taxon>
        <taxon>Neoptera</taxon>
        <taxon>Endopterygota</taxon>
        <taxon>Coleoptera</taxon>
        <taxon>Polyphaga</taxon>
        <taxon>Cucujiformia</taxon>
        <taxon>Tenebrionidae</taxon>
        <taxon>Tenebrionidae incertae sedis</taxon>
        <taxon>Tribolium</taxon>
    </lineage>
</organism>
<dbReference type="GO" id="GO:0005634">
    <property type="term" value="C:nucleus"/>
    <property type="evidence" value="ECO:0000318"/>
    <property type="project" value="GO_Central"/>
</dbReference>
<dbReference type="EMBL" id="KQ971338">
    <property type="protein sequence ID" value="EFA01700.1"/>
    <property type="molecule type" value="Genomic_DNA"/>
</dbReference>
<dbReference type="GO" id="GO:0043488">
    <property type="term" value="P:regulation of mRNA stability"/>
    <property type="evidence" value="ECO:0000318"/>
    <property type="project" value="GO_Central"/>
</dbReference>
<feature type="domain" description="C3H1-type" evidence="12">
    <location>
        <begin position="630"/>
        <end position="663"/>
    </location>
</feature>
<dbReference type="PANTHER" id="PTHR14738:SF29">
    <property type="entry name" value="ZINC FINGER CCCH DOMAIN-CONTAINING PROTEIN 14"/>
    <property type="match status" value="1"/>
</dbReference>
<feature type="compositionally biased region" description="Basic and acidic residues" evidence="11">
    <location>
        <begin position="243"/>
        <end position="274"/>
    </location>
</feature>
<dbReference type="PhylomeDB" id="D2A0F2"/>
<dbReference type="InterPro" id="IPR000571">
    <property type="entry name" value="Znf_CCCH"/>
</dbReference>
<keyword evidence="6 9" id="KW-0863">Zinc-finger</keyword>
<evidence type="ECO:0000256" key="8">
    <source>
        <dbReference type="ARBA" id="ARBA00023242"/>
    </source>
</evidence>
<sequence length="674" mass="76593">MATIGAEVGQKMRSAIKAKLLELNCYVDDELPDYVMVMVANKRTKSQMKDDLQLFLSNKTATFVDWLHIVLKKLKEVTVTNPDVYKKPPKRKSDELPNVNVKKEKKEKKSGKKETKTEPEQSTESVFKSLTDDLPISANRLSEQRKIIIMKENKSNNSRKVMQDNFDIPLLSEVNMSTEEELEDLENKIKSVKSRLGLLVESDEEEDCIKLKPEPDELLPTENENKGESKVESTTTAAPQPPKRTEHSRITFNEEHETRRKSILDRLGKRRSGDNEEAASSKRNRIDLSDFRKEDSSKTRSDRREKRFRRDDKSKEGVLSRVGVMSKVSVPVKAPEEPEEPFKNREVPSVVKIKPRVIPPDAPQANKNLLLKAVAEAQKSIAQAPKVGNNLKPDALYTKKYKEKRKDEPSSGKKLPEVEKNKIKKFLAVSDDDSKRDETEEYIPTPIKRVQESTTKYIPTSKTNDSDDSSVENGKVKQQFIVTLDGIERTKYKDLANEEPKPSVKSRLDKKKSPSPIIFDKVENTIKGKPNIPDKLPLIHASPAVKNKERCKYWPSCRQGDKCEFVHPTTTCEKFPHCKFGDKCLFLHPTCKFGSSCTRRGCVYSHAAKGTGPSPVKLAGPVQTCKFFPNCTNVNCAFYHPKPCKFGKYCKNQADCTFSHTFVPNKSSLTWRSK</sequence>
<accession>D2A0F2</accession>
<feature type="compositionally biased region" description="Basic and acidic residues" evidence="11">
    <location>
        <begin position="404"/>
        <end position="419"/>
    </location>
</feature>
<keyword evidence="10" id="KW-0175">Coiled coil</keyword>
<evidence type="ECO:0000256" key="10">
    <source>
        <dbReference type="SAM" id="Coils"/>
    </source>
</evidence>
<protein>
    <recommendedName>
        <fullName evidence="3">Zinc finger CCCH domain-containing protein 14</fullName>
    </recommendedName>
</protein>
<dbReference type="InParanoid" id="D2A0F2"/>
<dbReference type="GO" id="GO:0005737">
    <property type="term" value="C:cytoplasm"/>
    <property type="evidence" value="ECO:0000318"/>
    <property type="project" value="GO_Central"/>
</dbReference>
<proteinExistence type="inferred from homology"/>
<dbReference type="PROSITE" id="PS50103">
    <property type="entry name" value="ZF_C3H1"/>
    <property type="match status" value="2"/>
</dbReference>
<feature type="zinc finger region" description="C3H1-type" evidence="9">
    <location>
        <begin position="546"/>
        <end position="570"/>
    </location>
</feature>
<evidence type="ECO:0000256" key="2">
    <source>
        <dbReference type="ARBA" id="ARBA00008423"/>
    </source>
</evidence>
<dbReference type="Gene3D" id="4.10.1000.30">
    <property type="match status" value="2"/>
</dbReference>
<keyword evidence="14" id="KW-1185">Reference proteome</keyword>
<dbReference type="FunCoup" id="D2A0F2">
    <property type="interactions" value="421"/>
</dbReference>
<feature type="region of interest" description="Disordered" evidence="11">
    <location>
        <begin position="202"/>
        <end position="322"/>
    </location>
</feature>
<evidence type="ECO:0000313" key="13">
    <source>
        <dbReference type="EMBL" id="EFA01700.1"/>
    </source>
</evidence>
<feature type="compositionally biased region" description="Basic and acidic residues" evidence="11">
    <location>
        <begin position="284"/>
        <end position="318"/>
    </location>
</feature>
<keyword evidence="7 9" id="KW-0862">Zinc</keyword>
<keyword evidence="4 9" id="KW-0479">Metal-binding</keyword>
<reference evidence="13 14" key="1">
    <citation type="journal article" date="2008" name="Nature">
        <title>The genome of the model beetle and pest Tribolium castaneum.</title>
        <authorList>
            <consortium name="Tribolium Genome Sequencing Consortium"/>
            <person name="Richards S."/>
            <person name="Gibbs R.A."/>
            <person name="Weinstock G.M."/>
            <person name="Brown S.J."/>
            <person name="Denell R."/>
            <person name="Beeman R.W."/>
            <person name="Gibbs R."/>
            <person name="Beeman R.W."/>
            <person name="Brown S.J."/>
            <person name="Bucher G."/>
            <person name="Friedrich M."/>
            <person name="Grimmelikhuijzen C.J."/>
            <person name="Klingler M."/>
            <person name="Lorenzen M."/>
            <person name="Richards S."/>
            <person name="Roth S."/>
            <person name="Schroder R."/>
            <person name="Tautz D."/>
            <person name="Zdobnov E.M."/>
            <person name="Muzny D."/>
            <person name="Gibbs R.A."/>
            <person name="Weinstock G.M."/>
            <person name="Attaway T."/>
            <person name="Bell S."/>
            <person name="Buhay C.J."/>
            <person name="Chandrabose M.N."/>
            <person name="Chavez D."/>
            <person name="Clerk-Blankenburg K.P."/>
            <person name="Cree A."/>
            <person name="Dao M."/>
            <person name="Davis C."/>
            <person name="Chacko J."/>
            <person name="Dinh H."/>
            <person name="Dugan-Rocha S."/>
            <person name="Fowler G."/>
            <person name="Garner T.T."/>
            <person name="Garnes J."/>
            <person name="Gnirke A."/>
            <person name="Hawes A."/>
            <person name="Hernandez J."/>
            <person name="Hines S."/>
            <person name="Holder M."/>
            <person name="Hume J."/>
            <person name="Jhangiani S.N."/>
            <person name="Joshi V."/>
            <person name="Khan Z.M."/>
            <person name="Jackson L."/>
            <person name="Kovar C."/>
            <person name="Kowis A."/>
            <person name="Lee S."/>
            <person name="Lewis L.R."/>
            <person name="Margolis J."/>
            <person name="Morgan M."/>
            <person name="Nazareth L.V."/>
            <person name="Nguyen N."/>
            <person name="Okwuonu G."/>
            <person name="Parker D."/>
            <person name="Richards S."/>
            <person name="Ruiz S.J."/>
            <person name="Santibanez J."/>
            <person name="Savard J."/>
            <person name="Scherer S.E."/>
            <person name="Schneider B."/>
            <person name="Sodergren E."/>
            <person name="Tautz D."/>
            <person name="Vattahil S."/>
            <person name="Villasana D."/>
            <person name="White C.S."/>
            <person name="Wright R."/>
            <person name="Park Y."/>
            <person name="Beeman R.W."/>
            <person name="Lord J."/>
            <person name="Oppert B."/>
            <person name="Lorenzen M."/>
            <person name="Brown S."/>
            <person name="Wang L."/>
            <person name="Savard J."/>
            <person name="Tautz D."/>
            <person name="Richards S."/>
            <person name="Weinstock G."/>
            <person name="Gibbs R.A."/>
            <person name="Liu Y."/>
            <person name="Worley K."/>
            <person name="Weinstock G."/>
            <person name="Elsik C.G."/>
            <person name="Reese J.T."/>
            <person name="Elhaik E."/>
            <person name="Landan G."/>
            <person name="Graur D."/>
            <person name="Arensburger P."/>
            <person name="Atkinson P."/>
            <person name="Beeman R.W."/>
            <person name="Beidler J."/>
            <person name="Brown S.J."/>
            <person name="Demuth J.P."/>
            <person name="Drury D.W."/>
            <person name="Du Y.Z."/>
            <person name="Fujiwara H."/>
            <person name="Lorenzen M."/>
            <person name="Maselli V."/>
            <person name="Osanai M."/>
            <person name="Park Y."/>
            <person name="Robertson H.M."/>
            <person name="Tu Z."/>
            <person name="Wang J.J."/>
            <person name="Wang S."/>
            <person name="Richards S."/>
            <person name="Song H."/>
            <person name="Zhang L."/>
            <person name="Sodergren E."/>
            <person name="Werner D."/>
            <person name="Stanke M."/>
            <person name="Morgenstern B."/>
            <person name="Solovyev V."/>
            <person name="Kosarev P."/>
            <person name="Brown G."/>
            <person name="Chen H.C."/>
            <person name="Ermolaeva O."/>
            <person name="Hlavina W."/>
            <person name="Kapustin Y."/>
            <person name="Kiryutin B."/>
            <person name="Kitts P."/>
            <person name="Maglott D."/>
            <person name="Pruitt K."/>
            <person name="Sapojnikov V."/>
            <person name="Souvorov A."/>
            <person name="Mackey A.J."/>
            <person name="Waterhouse R.M."/>
            <person name="Wyder S."/>
            <person name="Zdobnov E.M."/>
            <person name="Zdobnov E.M."/>
            <person name="Wyder S."/>
            <person name="Kriventseva E.V."/>
            <person name="Kadowaki T."/>
            <person name="Bork P."/>
            <person name="Aranda M."/>
            <person name="Bao R."/>
            <person name="Beermann A."/>
            <person name="Berns N."/>
            <person name="Bolognesi R."/>
            <person name="Bonneton F."/>
            <person name="Bopp D."/>
            <person name="Brown S.J."/>
            <person name="Bucher G."/>
            <person name="Butts T."/>
            <person name="Chaumot A."/>
            <person name="Denell R.E."/>
            <person name="Ferrier D.E."/>
            <person name="Friedrich M."/>
            <person name="Gordon C.M."/>
            <person name="Jindra M."/>
            <person name="Klingler M."/>
            <person name="Lan Q."/>
            <person name="Lattorff H.M."/>
            <person name="Laudet V."/>
            <person name="von Levetsow C."/>
            <person name="Liu Z."/>
            <person name="Lutz R."/>
            <person name="Lynch J.A."/>
            <person name="da Fonseca R.N."/>
            <person name="Posnien N."/>
            <person name="Reuter R."/>
            <person name="Roth S."/>
            <person name="Savard J."/>
            <person name="Schinko J.B."/>
            <person name="Schmitt C."/>
            <person name="Schoppmeier M."/>
            <person name="Schroder R."/>
            <person name="Shippy T.D."/>
            <person name="Simonnet F."/>
            <person name="Marques-Souza H."/>
            <person name="Tautz D."/>
            <person name="Tomoyasu Y."/>
            <person name="Trauner J."/>
            <person name="Van der Zee M."/>
            <person name="Vervoort M."/>
            <person name="Wittkopp N."/>
            <person name="Wimmer E.A."/>
            <person name="Yang X."/>
            <person name="Jones A.K."/>
            <person name="Sattelle D.B."/>
            <person name="Ebert P.R."/>
            <person name="Nelson D."/>
            <person name="Scott J.G."/>
            <person name="Beeman R.W."/>
            <person name="Muthukrishnan S."/>
            <person name="Kramer K.J."/>
            <person name="Arakane Y."/>
            <person name="Beeman R.W."/>
            <person name="Zhu Q."/>
            <person name="Hogenkamp D."/>
            <person name="Dixit R."/>
            <person name="Oppert B."/>
            <person name="Jiang H."/>
            <person name="Zou Z."/>
            <person name="Marshall J."/>
            <person name="Elpidina E."/>
            <person name="Vinokurov K."/>
            <person name="Oppert C."/>
            <person name="Zou Z."/>
            <person name="Evans J."/>
            <person name="Lu Z."/>
            <person name="Zhao P."/>
            <person name="Sumathipala N."/>
            <person name="Altincicek B."/>
            <person name="Vilcinskas A."/>
            <person name="Williams M."/>
            <person name="Hultmark D."/>
            <person name="Hetru C."/>
            <person name="Jiang H."/>
            <person name="Grimmelikhuijzen C.J."/>
            <person name="Hauser F."/>
            <person name="Cazzamali G."/>
            <person name="Williamson M."/>
            <person name="Park Y."/>
            <person name="Li B."/>
            <person name="Tanaka Y."/>
            <person name="Predel R."/>
            <person name="Neupert S."/>
            <person name="Schachtner J."/>
            <person name="Verleyen P."/>
            <person name="Raible F."/>
            <person name="Bork P."/>
            <person name="Friedrich M."/>
            <person name="Walden K.K."/>
            <person name="Robertson H.M."/>
            <person name="Angeli S."/>
            <person name="Foret S."/>
            <person name="Bucher G."/>
            <person name="Schuetz S."/>
            <person name="Maleszka R."/>
            <person name="Wimmer E.A."/>
            <person name="Beeman R.W."/>
            <person name="Lorenzen M."/>
            <person name="Tomoyasu Y."/>
            <person name="Miller S.C."/>
            <person name="Grossmann D."/>
            <person name="Bucher G."/>
        </authorList>
    </citation>
    <scope>NUCLEOTIDE SEQUENCE [LARGE SCALE GENOMIC DNA]</scope>
    <source>
        <strain evidence="13 14">Georgia GA2</strain>
    </source>
</reference>
<dbReference type="GO" id="GO:0008270">
    <property type="term" value="F:zinc ion binding"/>
    <property type="evidence" value="ECO:0007669"/>
    <property type="project" value="UniProtKB-KW"/>
</dbReference>
<keyword evidence="8" id="KW-0539">Nucleus</keyword>
<dbReference type="PANTHER" id="PTHR14738">
    <property type="entry name" value="ZINC FINGER CCCH DOMAIN-CONTAINING PROTEIN 14"/>
    <property type="match status" value="1"/>
</dbReference>
<dbReference type="STRING" id="7070.D2A0F2"/>
<feature type="coiled-coil region" evidence="10">
    <location>
        <begin position="168"/>
        <end position="202"/>
    </location>
</feature>
<dbReference type="GO" id="GO:0008143">
    <property type="term" value="F:poly(A) binding"/>
    <property type="evidence" value="ECO:0000318"/>
    <property type="project" value="GO_Central"/>
</dbReference>
<dbReference type="Pfam" id="PF14608">
    <property type="entry name" value="zf-CCCH_2"/>
    <property type="match status" value="5"/>
</dbReference>
<feature type="domain" description="C3H1-type" evidence="12">
    <location>
        <begin position="546"/>
        <end position="570"/>
    </location>
</feature>
<evidence type="ECO:0000256" key="6">
    <source>
        <dbReference type="ARBA" id="ARBA00022771"/>
    </source>
</evidence>
<dbReference type="KEGG" id="tca:664539"/>
<feature type="region of interest" description="Disordered" evidence="11">
    <location>
        <begin position="83"/>
        <end position="129"/>
    </location>
</feature>
<dbReference type="OrthoDB" id="5589010at2759"/>
<dbReference type="eggNOG" id="KOG3702">
    <property type="taxonomic scope" value="Eukaryota"/>
</dbReference>
<keyword evidence="5" id="KW-0677">Repeat</keyword>
<feature type="zinc finger region" description="C3H1-type" evidence="9">
    <location>
        <begin position="630"/>
        <end position="663"/>
    </location>
</feature>
<reference evidence="13 14" key="2">
    <citation type="journal article" date="2010" name="Nucleic Acids Res.">
        <title>BeetleBase in 2010: revisions to provide comprehensive genomic information for Tribolium castaneum.</title>
        <authorList>
            <person name="Kim H.S."/>
            <person name="Murphy T."/>
            <person name="Xia J."/>
            <person name="Caragea D."/>
            <person name="Park Y."/>
            <person name="Beeman R.W."/>
            <person name="Lorenzen M.D."/>
            <person name="Butcher S."/>
            <person name="Manak J.R."/>
            <person name="Brown S.J."/>
        </authorList>
    </citation>
    <scope>GENOME REANNOTATION</scope>
    <source>
        <strain evidence="13 14">Georgia GA2</strain>
    </source>
</reference>
<dbReference type="Gene3D" id="1.20.1390.10">
    <property type="entry name" value="PWI domain"/>
    <property type="match status" value="1"/>
</dbReference>
<evidence type="ECO:0000313" key="14">
    <source>
        <dbReference type="Proteomes" id="UP000007266"/>
    </source>
</evidence>
<dbReference type="Proteomes" id="UP000007266">
    <property type="component" value="Linkage group 4"/>
</dbReference>
<comment type="similarity">
    <text evidence="2">Belongs to the ZC3H14 family.</text>
</comment>
<comment type="subcellular location">
    <subcellularLocation>
        <location evidence="1">Nucleus</location>
    </subcellularLocation>
</comment>
<evidence type="ECO:0000256" key="7">
    <source>
        <dbReference type="ARBA" id="ARBA00022833"/>
    </source>
</evidence>
<name>D2A0F2_TRICA</name>
<dbReference type="AlphaFoldDB" id="D2A0F2"/>
<evidence type="ECO:0000256" key="5">
    <source>
        <dbReference type="ARBA" id="ARBA00022737"/>
    </source>
</evidence>
<feature type="region of interest" description="Disordered" evidence="11">
    <location>
        <begin position="385"/>
        <end position="419"/>
    </location>
</feature>
<evidence type="ECO:0000256" key="4">
    <source>
        <dbReference type="ARBA" id="ARBA00022723"/>
    </source>
</evidence>
<evidence type="ECO:0000259" key="12">
    <source>
        <dbReference type="PROSITE" id="PS50103"/>
    </source>
</evidence>
<evidence type="ECO:0000256" key="11">
    <source>
        <dbReference type="SAM" id="MobiDB-lite"/>
    </source>
</evidence>